<dbReference type="RefSeq" id="WP_006624037.1">
    <property type="nucleotide sequence ID" value="NZ_JBBWYZ010000022.1"/>
</dbReference>
<dbReference type="SMART" id="SM00849">
    <property type="entry name" value="Lactamase_B"/>
    <property type="match status" value="1"/>
</dbReference>
<keyword evidence="2" id="KW-0378">Hydrolase</keyword>
<name>A0ABU9ER34_LIMFS</name>
<dbReference type="EMBL" id="JBBWYZ010000022">
    <property type="protein sequence ID" value="MEK9514398.1"/>
    <property type="molecule type" value="Genomic_DNA"/>
</dbReference>
<dbReference type="Gene3D" id="3.60.15.10">
    <property type="entry name" value="Ribonuclease Z/Hydroxyacylglutathione hydrolase-like"/>
    <property type="match status" value="1"/>
</dbReference>
<accession>A0ABU9ER34</accession>
<comment type="caution">
    <text evidence="2">The sequence shown here is derived from an EMBL/GenBank/DDBJ whole genome shotgun (WGS) entry which is preliminary data.</text>
</comment>
<protein>
    <submittedName>
        <fullName evidence="2">MBL fold metallo-hydrolase</fullName>
        <ecNumber evidence="2">3.-.-.-</ecNumber>
    </submittedName>
</protein>
<dbReference type="Proteomes" id="UP001387447">
    <property type="component" value="Unassembled WGS sequence"/>
</dbReference>
<evidence type="ECO:0000259" key="1">
    <source>
        <dbReference type="SMART" id="SM00849"/>
    </source>
</evidence>
<organism evidence="2 3">
    <name type="scientific">Limnospira fusiformis PMC 851.14</name>
    <dbReference type="NCBI Taxonomy" id="2219512"/>
    <lineage>
        <taxon>Bacteria</taxon>
        <taxon>Bacillati</taxon>
        <taxon>Cyanobacteriota</taxon>
        <taxon>Cyanophyceae</taxon>
        <taxon>Oscillatoriophycideae</taxon>
        <taxon>Oscillatoriales</taxon>
        <taxon>Sirenicapillariaceae</taxon>
        <taxon>Limnospira</taxon>
    </lineage>
</organism>
<dbReference type="EC" id="3.-.-.-" evidence="2"/>
<gene>
    <name evidence="2" type="ORF">AAEJ74_22740</name>
</gene>
<dbReference type="PANTHER" id="PTHR11203">
    <property type="entry name" value="CLEAVAGE AND POLYADENYLATION SPECIFICITY FACTOR FAMILY MEMBER"/>
    <property type="match status" value="1"/>
</dbReference>
<evidence type="ECO:0000313" key="3">
    <source>
        <dbReference type="Proteomes" id="UP001387447"/>
    </source>
</evidence>
<evidence type="ECO:0000313" key="2">
    <source>
        <dbReference type="EMBL" id="MEK9514398.1"/>
    </source>
</evidence>
<dbReference type="InterPro" id="IPR050698">
    <property type="entry name" value="MBL"/>
</dbReference>
<proteinExistence type="predicted"/>
<reference evidence="2 3" key="1">
    <citation type="journal article" date="2024" name="Front. Microbiol.">
        <title>Transcriptomic insights into the dominance of two phototrophs throughout the water column of a tropical hypersaline-alkaline crater lake (Dziani Dzaha, Mayotte).</title>
        <authorList>
            <person name="Duperron S."/>
            <person name="Halary S."/>
            <person name="Bouly J.-P."/>
            <person name="Roussel T."/>
            <person name="Hugoni M."/>
            <person name="Bruto M."/>
            <person name="Oger P."/>
            <person name="Duval C."/>
            <person name="Woo A."/>
            <person name="Jezequiel D."/>
            <person name="Ader M."/>
            <person name="Leboulanger C."/>
            <person name="Agogue H."/>
            <person name="Grossi V."/>
            <person name="Trousselier M."/>
            <person name="Bernard C."/>
        </authorList>
    </citation>
    <scope>NUCLEOTIDE SEQUENCE [LARGE SCALE GENOMIC DNA]</scope>
    <source>
        <strain evidence="2 3">PMC 851.14</strain>
    </source>
</reference>
<dbReference type="SUPFAM" id="SSF56281">
    <property type="entry name" value="Metallo-hydrolase/oxidoreductase"/>
    <property type="match status" value="1"/>
</dbReference>
<dbReference type="Pfam" id="PF12706">
    <property type="entry name" value="Lactamase_B_2"/>
    <property type="match status" value="1"/>
</dbReference>
<dbReference type="Gene3D" id="3.40.50.10890">
    <property type="match status" value="1"/>
</dbReference>
<dbReference type="PANTHER" id="PTHR11203:SF37">
    <property type="entry name" value="INTEGRATOR COMPLEX SUBUNIT 11"/>
    <property type="match status" value="1"/>
</dbReference>
<sequence length="567" mass="64045">MDIAGSHNLRLKCEILLNIVLARIRQLFQITVIDLECFPYSVGHENDGVCLLLRMGPHHILLDCGLRDISPLLTSSQASIADLVICSHAHADHVRGLLALHESCPELPIYASDVTSQLLPINWPEELSSGQMPKFCQPLPLRTEVRLKEGLSITLFPAGHLPGATCMLLKYNAPNRTYKLFYTGDFFLSNSRLVEGLPLGELRGLKPDVLILEGSYGTARYPHRRQLENQLAERIYRAIASGYSVLIPTPALGLGQELLMLLRSHHYFTGRDIDIWVDGQVQTGCDIYLELLPHFPANIQNFAQHQPLFWDERIKPRVRRLSPELLPELEQSPCIVIVDDETDIEQYLRYRPRLWTLFLSETPGHTREISTLVNSGEILLESYFLAEHCDGPGTTQLIHNLRPQHVIFVHGSPIYLADLTNLDELRNRYQLHYPAAGAQVPLPIGETFLQPTLPETHYQGELTESATELNITLPNALSVDPRWSTFADTGIVEARWQGEELVLRGISQREFLSSQSDRTMPSDLDCCGNCQYYRSGRCWNPVSALYGFKVTPEGYCPVFEPLAPRDQ</sequence>
<feature type="domain" description="Metallo-beta-lactamase" evidence="1">
    <location>
        <begin position="47"/>
        <end position="239"/>
    </location>
</feature>
<keyword evidence="3" id="KW-1185">Reference proteome</keyword>
<dbReference type="GO" id="GO:0016787">
    <property type="term" value="F:hydrolase activity"/>
    <property type="evidence" value="ECO:0007669"/>
    <property type="project" value="UniProtKB-KW"/>
</dbReference>
<dbReference type="InterPro" id="IPR036866">
    <property type="entry name" value="RibonucZ/Hydroxyglut_hydro"/>
</dbReference>
<dbReference type="InterPro" id="IPR001279">
    <property type="entry name" value="Metallo-B-lactamas"/>
</dbReference>